<evidence type="ECO:0000256" key="4">
    <source>
        <dbReference type="ARBA" id="ARBA00022679"/>
    </source>
</evidence>
<dbReference type="InterPro" id="IPR055361">
    <property type="entry name" value="tRNA_methyltr_TrmB_bact"/>
</dbReference>
<dbReference type="PANTHER" id="PTHR23417:SF14">
    <property type="entry name" value="PENTACOTRIPEPTIDE-REPEAT REGION OF PRORP DOMAIN-CONTAINING PROTEIN"/>
    <property type="match status" value="1"/>
</dbReference>
<keyword evidence="4 7" id="KW-0808">Transferase</keyword>
<gene>
    <name evidence="7" type="primary">trmB</name>
    <name evidence="9" type="ORF">A3843_08765</name>
</gene>
<dbReference type="Proteomes" id="UP000185783">
    <property type="component" value="Unassembled WGS sequence"/>
</dbReference>
<dbReference type="UniPathway" id="UPA00989"/>
<sequence>MRRKFPGRSQADRDKNAMTDHYSGSFFGRRVGKPLRDRQARLLTDFLPTIAVDLEQPAPSNLAELFDVPVKEVWLEIGFGGSEHLLHRARENPEIGYIGCEPFQSGMAKALTGIADDDLKNVRLFYDDAVKLLDWMPAGAVDGVYQLYPDPWPKKKHWKRRFVNPVNLTRIARVLKPGCHYRFASDIDTYVDWTLAHCRDHPAFEWTAERPADWRTPWANWPGTRYERKAIREGRIGRYLTFLRVPDRP</sequence>
<accession>A0A1U7JIE9</accession>
<evidence type="ECO:0000256" key="5">
    <source>
        <dbReference type="ARBA" id="ARBA00022691"/>
    </source>
</evidence>
<dbReference type="PROSITE" id="PS51625">
    <property type="entry name" value="SAM_MT_TRMB"/>
    <property type="match status" value="1"/>
</dbReference>
<evidence type="ECO:0000256" key="1">
    <source>
        <dbReference type="ARBA" id="ARBA00000142"/>
    </source>
</evidence>
<evidence type="ECO:0000256" key="8">
    <source>
        <dbReference type="SAM" id="MobiDB-lite"/>
    </source>
</evidence>
<dbReference type="Gene3D" id="3.40.50.150">
    <property type="entry name" value="Vaccinia Virus protein VP39"/>
    <property type="match status" value="1"/>
</dbReference>
<feature type="binding site" evidence="7">
    <location>
        <position position="101"/>
    </location>
    <ligand>
        <name>S-adenosyl-L-methionine</name>
        <dbReference type="ChEBI" id="CHEBI:59789"/>
    </ligand>
</feature>
<dbReference type="HAMAP" id="MF_01057">
    <property type="entry name" value="tRNA_methyltr_TrmB"/>
    <property type="match status" value="1"/>
</dbReference>
<comment type="pathway">
    <text evidence="7">tRNA modification; N(7)-methylguanine-tRNA biosynthesis.</text>
</comment>
<dbReference type="PANTHER" id="PTHR23417">
    <property type="entry name" value="3-DEOXY-D-MANNO-OCTULOSONIC-ACID TRANSFERASE/TRNA GUANINE-N 7 - -METHYLTRANSFERASE"/>
    <property type="match status" value="1"/>
</dbReference>
<evidence type="ECO:0000256" key="2">
    <source>
        <dbReference type="ARBA" id="ARBA00003015"/>
    </source>
</evidence>
<dbReference type="STRING" id="197461.A3843_08765"/>
<proteinExistence type="inferred from homology"/>
<dbReference type="GO" id="GO:0043527">
    <property type="term" value="C:tRNA methyltransferase complex"/>
    <property type="evidence" value="ECO:0007669"/>
    <property type="project" value="TreeGrafter"/>
</dbReference>
<feature type="binding site" evidence="7">
    <location>
        <position position="150"/>
    </location>
    <ligand>
        <name>S-adenosyl-L-methionine</name>
        <dbReference type="ChEBI" id="CHEBI:59789"/>
    </ligand>
</feature>
<feature type="region of interest" description="Disordered" evidence="8">
    <location>
        <begin position="1"/>
        <end position="20"/>
    </location>
</feature>
<dbReference type="InterPro" id="IPR003358">
    <property type="entry name" value="tRNA_(Gua-N-7)_MeTrfase_Trmb"/>
</dbReference>
<comment type="caution">
    <text evidence="7">Lacks conserved residue(s) required for the propagation of feature annotation.</text>
</comment>
<organism evidence="9 10">
    <name type="scientific">Pseudovibrio exalbescens</name>
    <dbReference type="NCBI Taxonomy" id="197461"/>
    <lineage>
        <taxon>Bacteria</taxon>
        <taxon>Pseudomonadati</taxon>
        <taxon>Pseudomonadota</taxon>
        <taxon>Alphaproteobacteria</taxon>
        <taxon>Hyphomicrobiales</taxon>
        <taxon>Stappiaceae</taxon>
        <taxon>Pseudovibrio</taxon>
    </lineage>
</organism>
<comment type="catalytic activity">
    <reaction evidence="1 7">
        <text>guanosine(46) in tRNA + S-adenosyl-L-methionine = N(7)-methylguanosine(46) in tRNA + S-adenosyl-L-homocysteine</text>
        <dbReference type="Rhea" id="RHEA:42708"/>
        <dbReference type="Rhea" id="RHEA-COMP:10188"/>
        <dbReference type="Rhea" id="RHEA-COMP:10189"/>
        <dbReference type="ChEBI" id="CHEBI:57856"/>
        <dbReference type="ChEBI" id="CHEBI:59789"/>
        <dbReference type="ChEBI" id="CHEBI:74269"/>
        <dbReference type="ChEBI" id="CHEBI:74480"/>
        <dbReference type="EC" id="2.1.1.33"/>
    </reaction>
</comment>
<evidence type="ECO:0000313" key="9">
    <source>
        <dbReference type="EMBL" id="OKL44468.1"/>
    </source>
</evidence>
<reference evidence="9 10" key="1">
    <citation type="submission" date="2016-03" db="EMBL/GenBank/DDBJ databases">
        <title>Genome sequence of Nesiotobacter sp. nov., a moderately halophilic alphaproteobacterium isolated from the Yellow Sea, China.</title>
        <authorList>
            <person name="Zhang G."/>
            <person name="Zhang R."/>
        </authorList>
    </citation>
    <scope>NUCLEOTIDE SEQUENCE [LARGE SCALE GENOMIC DNA]</scope>
    <source>
        <strain evidence="9 10">WB1-6</strain>
    </source>
</reference>
<comment type="similarity">
    <text evidence="7">Belongs to the class I-like SAM-binding methyltransferase superfamily. TrmB family.</text>
</comment>
<evidence type="ECO:0000256" key="6">
    <source>
        <dbReference type="ARBA" id="ARBA00022694"/>
    </source>
</evidence>
<feature type="binding site" evidence="7">
    <location>
        <position position="154"/>
    </location>
    <ligand>
        <name>substrate</name>
    </ligand>
</feature>
<dbReference type="EC" id="2.1.1.33" evidence="7"/>
<evidence type="ECO:0000313" key="10">
    <source>
        <dbReference type="Proteomes" id="UP000185783"/>
    </source>
</evidence>
<feature type="binding site" evidence="7">
    <location>
        <position position="186"/>
    </location>
    <ligand>
        <name>substrate</name>
    </ligand>
</feature>
<keyword evidence="10" id="KW-1185">Reference proteome</keyword>
<keyword evidence="3 7" id="KW-0489">Methyltransferase</keyword>
<keyword evidence="5 7" id="KW-0949">S-adenosyl-L-methionine</keyword>
<feature type="binding site" evidence="7">
    <location>
        <position position="128"/>
    </location>
    <ligand>
        <name>S-adenosyl-L-methionine</name>
        <dbReference type="ChEBI" id="CHEBI:59789"/>
    </ligand>
</feature>
<dbReference type="EMBL" id="LVVZ01000014">
    <property type="protein sequence ID" value="OKL44468.1"/>
    <property type="molecule type" value="Genomic_DNA"/>
</dbReference>
<comment type="caution">
    <text evidence="9">The sequence shown here is derived from an EMBL/GenBank/DDBJ whole genome shotgun (WGS) entry which is preliminary data.</text>
</comment>
<dbReference type="AlphaFoldDB" id="A0A1U7JIE9"/>
<evidence type="ECO:0000256" key="7">
    <source>
        <dbReference type="HAMAP-Rule" id="MF_01057"/>
    </source>
</evidence>
<dbReference type="Pfam" id="PF02390">
    <property type="entry name" value="Methyltransf_4"/>
    <property type="match status" value="1"/>
</dbReference>
<evidence type="ECO:0000256" key="3">
    <source>
        <dbReference type="ARBA" id="ARBA00022603"/>
    </source>
</evidence>
<comment type="function">
    <text evidence="2 7">Catalyzes the formation of N(7)-methylguanine at position 46 (m7G46) in tRNA.</text>
</comment>
<feature type="binding site" evidence="7">
    <location>
        <begin position="224"/>
        <end position="227"/>
    </location>
    <ligand>
        <name>substrate</name>
    </ligand>
</feature>
<keyword evidence="6 7" id="KW-0819">tRNA processing</keyword>
<dbReference type="NCBIfam" id="TIGR00091">
    <property type="entry name" value="tRNA (guanosine(46)-N7)-methyltransferase TrmB"/>
    <property type="match status" value="1"/>
</dbReference>
<dbReference type="GO" id="GO:0008176">
    <property type="term" value="F:tRNA (guanine(46)-N7)-methyltransferase activity"/>
    <property type="evidence" value="ECO:0007669"/>
    <property type="project" value="UniProtKB-UniRule"/>
</dbReference>
<feature type="binding site" evidence="7">
    <location>
        <position position="76"/>
    </location>
    <ligand>
        <name>S-adenosyl-L-methionine</name>
        <dbReference type="ChEBI" id="CHEBI:59789"/>
    </ligand>
</feature>
<dbReference type="SUPFAM" id="SSF53335">
    <property type="entry name" value="S-adenosyl-L-methionine-dependent methyltransferases"/>
    <property type="match status" value="1"/>
</dbReference>
<dbReference type="InterPro" id="IPR029063">
    <property type="entry name" value="SAM-dependent_MTases_sf"/>
</dbReference>
<protein>
    <recommendedName>
        <fullName evidence="7">tRNA (guanine-N(7)-)-methyltransferase</fullName>
        <ecNumber evidence="7">2.1.1.33</ecNumber>
    </recommendedName>
    <alternativeName>
        <fullName evidence="7">tRNA (guanine(46)-N(7))-methyltransferase</fullName>
    </alternativeName>
    <alternativeName>
        <fullName evidence="7">tRNA(m7G46)-methyltransferase</fullName>
    </alternativeName>
</protein>
<name>A0A1U7JIE9_9HYPH</name>